<proteinExistence type="predicted"/>
<gene>
    <name evidence="1" type="primary">216</name>
    <name evidence="1" type="ORF">PBI_DUKE13_216</name>
</gene>
<organism evidence="1 2">
    <name type="scientific">Mycobacterium phage Duke13</name>
    <dbReference type="NCBI Taxonomy" id="2499038"/>
    <lineage>
        <taxon>Viruses</taxon>
        <taxon>Duplodnaviria</taxon>
        <taxon>Heunggongvirae</taxon>
        <taxon>Uroviricota</taxon>
        <taxon>Caudoviricetes</taxon>
        <taxon>Omegavirus</taxon>
        <taxon>Omegavirus baka</taxon>
    </lineage>
</organism>
<name>A0A3S9UB92_9CAUD</name>
<accession>A0A3S9UB92</accession>
<protein>
    <submittedName>
        <fullName evidence="1">Uncharacterized protein</fullName>
    </submittedName>
</protein>
<dbReference type="Proteomes" id="UP000287876">
    <property type="component" value="Segment"/>
</dbReference>
<reference evidence="1 2" key="1">
    <citation type="submission" date="2018-12" db="EMBL/GenBank/DDBJ databases">
        <authorList>
            <person name="Betsko A.J."/>
            <person name="Stoner T.H."/>
            <person name="Garlena R.A."/>
            <person name="Russell D.A."/>
            <person name="Pope W.H."/>
            <person name="Jacobs-Sera D."/>
            <person name="Hatfull G.F."/>
        </authorList>
    </citation>
    <scope>NUCLEOTIDE SEQUENCE [LARGE SCALE GENOMIC DNA]</scope>
</reference>
<evidence type="ECO:0000313" key="1">
    <source>
        <dbReference type="EMBL" id="AZS07552.1"/>
    </source>
</evidence>
<sequence>MSDFYWVLIVDHEADGYAHPPAVTLHNSYGEALETVADSFIEDFDRWDVAPRGDEILDDLRSHGIHAWIEQVAKP</sequence>
<dbReference type="EMBL" id="MK279849">
    <property type="protein sequence ID" value="AZS07552.1"/>
    <property type="molecule type" value="Genomic_DNA"/>
</dbReference>
<evidence type="ECO:0000313" key="2">
    <source>
        <dbReference type="Proteomes" id="UP000287876"/>
    </source>
</evidence>